<evidence type="ECO:0000256" key="1">
    <source>
        <dbReference type="ARBA" id="ARBA00004123"/>
    </source>
</evidence>
<dbReference type="GO" id="GO:0005634">
    <property type="term" value="C:nucleus"/>
    <property type="evidence" value="ECO:0007669"/>
    <property type="project" value="UniProtKB-SubCell"/>
</dbReference>
<keyword evidence="4" id="KW-0175">Coiled coil</keyword>
<name>A0AAE0GXH6_9CHLO</name>
<comment type="caution">
    <text evidence="6">The sequence shown here is derived from an EMBL/GenBank/DDBJ whole genome shotgun (WGS) entry which is preliminary data.</text>
</comment>
<reference evidence="6 7" key="1">
    <citation type="journal article" date="2015" name="Genome Biol. Evol.">
        <title>Comparative Genomics of a Bacterivorous Green Alga Reveals Evolutionary Causalities and Consequences of Phago-Mixotrophic Mode of Nutrition.</title>
        <authorList>
            <person name="Burns J.A."/>
            <person name="Paasch A."/>
            <person name="Narechania A."/>
            <person name="Kim E."/>
        </authorList>
    </citation>
    <scope>NUCLEOTIDE SEQUENCE [LARGE SCALE GENOMIC DNA]</scope>
    <source>
        <strain evidence="6 7">PLY_AMNH</strain>
    </source>
</reference>
<gene>
    <name evidence="6" type="ORF">CYMTET_6282</name>
</gene>
<dbReference type="GO" id="GO:0000122">
    <property type="term" value="P:negative regulation of transcription by RNA polymerase II"/>
    <property type="evidence" value="ECO:0007669"/>
    <property type="project" value="TreeGrafter"/>
</dbReference>
<evidence type="ECO:0008006" key="8">
    <source>
        <dbReference type="Google" id="ProtNLM"/>
    </source>
</evidence>
<sequence>MFGGGDGGLKGSLVSHSNVIVFVSNKTHTAFKFSFSKLQAKTKSGIEAMPSAEQLLQTSFVESTYRQSLDQEVERLRRIEGYDADYDQLADTLSSIAEKTSQEILVPFGSVAYMPGKLIHTNEILVHLGESHYVERSTVQALEILARRKSELQEQLEGARRSVTRMEGNLKSAEDSRRTDATVEAVQRTEKGFVKRVKDDEGQELLDIYEEYDEGAHFCGPVPRSAGGTGASNAPAIQRVEEAERDAAL</sequence>
<dbReference type="GO" id="GO:0006457">
    <property type="term" value="P:protein folding"/>
    <property type="evidence" value="ECO:0007669"/>
    <property type="project" value="UniProtKB-ARBA"/>
</dbReference>
<feature type="region of interest" description="Disordered" evidence="5">
    <location>
        <begin position="220"/>
        <end position="249"/>
    </location>
</feature>
<proteinExistence type="inferred from homology"/>
<dbReference type="InterPro" id="IPR004127">
    <property type="entry name" value="Prefoldin_subunit_alpha"/>
</dbReference>
<feature type="compositionally biased region" description="Basic and acidic residues" evidence="5">
    <location>
        <begin position="239"/>
        <end position="249"/>
    </location>
</feature>
<dbReference type="GO" id="GO:0003682">
    <property type="term" value="F:chromatin binding"/>
    <property type="evidence" value="ECO:0007669"/>
    <property type="project" value="TreeGrafter"/>
</dbReference>
<protein>
    <recommendedName>
        <fullName evidence="8">Prefoldin subunit 5</fullName>
    </recommendedName>
</protein>
<keyword evidence="2" id="KW-0539">Nucleus</keyword>
<accession>A0AAE0GXH6</accession>
<evidence type="ECO:0000313" key="6">
    <source>
        <dbReference type="EMBL" id="KAK3286147.1"/>
    </source>
</evidence>
<dbReference type="Gene3D" id="1.10.287.370">
    <property type="match status" value="1"/>
</dbReference>
<dbReference type="GO" id="GO:0019212">
    <property type="term" value="F:phosphatase inhibitor activity"/>
    <property type="evidence" value="ECO:0007669"/>
    <property type="project" value="TreeGrafter"/>
</dbReference>
<dbReference type="Proteomes" id="UP001190700">
    <property type="component" value="Unassembled WGS sequence"/>
</dbReference>
<organism evidence="6 7">
    <name type="scientific">Cymbomonas tetramitiformis</name>
    <dbReference type="NCBI Taxonomy" id="36881"/>
    <lineage>
        <taxon>Eukaryota</taxon>
        <taxon>Viridiplantae</taxon>
        <taxon>Chlorophyta</taxon>
        <taxon>Pyramimonadophyceae</taxon>
        <taxon>Pyramimonadales</taxon>
        <taxon>Pyramimonadaceae</taxon>
        <taxon>Cymbomonas</taxon>
    </lineage>
</organism>
<dbReference type="PANTHER" id="PTHR15111:SF0">
    <property type="entry name" value="UNCONVENTIONAL PREFOLDIN RPB5 INTERACTOR 1"/>
    <property type="match status" value="1"/>
</dbReference>
<dbReference type="GO" id="GO:0003714">
    <property type="term" value="F:transcription corepressor activity"/>
    <property type="evidence" value="ECO:0007669"/>
    <property type="project" value="TreeGrafter"/>
</dbReference>
<feature type="coiled-coil region" evidence="4">
    <location>
        <begin position="142"/>
        <end position="176"/>
    </location>
</feature>
<dbReference type="NCBIfam" id="TIGR00293">
    <property type="entry name" value="prefoldin subunit alpha"/>
    <property type="match status" value="1"/>
</dbReference>
<dbReference type="InterPro" id="IPR052255">
    <property type="entry name" value="RNA_pol_II_subunit5-mediator"/>
</dbReference>
<dbReference type="InterPro" id="IPR009053">
    <property type="entry name" value="Prefoldin"/>
</dbReference>
<dbReference type="CDD" id="cd23159">
    <property type="entry name" value="Prefoldin_URI1"/>
    <property type="match status" value="1"/>
</dbReference>
<evidence type="ECO:0000313" key="7">
    <source>
        <dbReference type="Proteomes" id="UP001190700"/>
    </source>
</evidence>
<dbReference type="PANTHER" id="PTHR15111">
    <property type="entry name" value="RNA POLYMERASE II SUBUNIT 5-MEDIATING PROTEIN NNX3"/>
    <property type="match status" value="1"/>
</dbReference>
<dbReference type="GO" id="GO:0009409">
    <property type="term" value="P:response to cold"/>
    <property type="evidence" value="ECO:0007669"/>
    <property type="project" value="UniProtKB-ARBA"/>
</dbReference>
<feature type="non-terminal residue" evidence="6">
    <location>
        <position position="249"/>
    </location>
</feature>
<keyword evidence="7" id="KW-1185">Reference proteome</keyword>
<evidence type="ECO:0000256" key="2">
    <source>
        <dbReference type="ARBA" id="ARBA00023242"/>
    </source>
</evidence>
<evidence type="ECO:0000256" key="3">
    <source>
        <dbReference type="ARBA" id="ARBA00038295"/>
    </source>
</evidence>
<dbReference type="EMBL" id="LGRX02001455">
    <property type="protein sequence ID" value="KAK3286147.1"/>
    <property type="molecule type" value="Genomic_DNA"/>
</dbReference>
<dbReference type="Pfam" id="PF02996">
    <property type="entry name" value="Prefoldin"/>
    <property type="match status" value="1"/>
</dbReference>
<dbReference type="SUPFAM" id="SSF46579">
    <property type="entry name" value="Prefoldin"/>
    <property type="match status" value="1"/>
</dbReference>
<evidence type="ECO:0000256" key="5">
    <source>
        <dbReference type="SAM" id="MobiDB-lite"/>
    </source>
</evidence>
<evidence type="ECO:0000256" key="4">
    <source>
        <dbReference type="SAM" id="Coils"/>
    </source>
</evidence>
<comment type="similarity">
    <text evidence="3">Belongs to the RNA polymerase II subunit 5-mediating protein family.</text>
</comment>
<comment type="subcellular location">
    <subcellularLocation>
        <location evidence="1">Nucleus</location>
    </subcellularLocation>
</comment>
<dbReference type="AlphaFoldDB" id="A0AAE0GXH6"/>